<dbReference type="NCBIfam" id="TIGR00229">
    <property type="entry name" value="sensory_box"/>
    <property type="match status" value="1"/>
</dbReference>
<evidence type="ECO:0000313" key="16">
    <source>
        <dbReference type="Proteomes" id="UP000028631"/>
    </source>
</evidence>
<dbReference type="InterPro" id="IPR013655">
    <property type="entry name" value="PAS_fold_3"/>
</dbReference>
<dbReference type="SUPFAM" id="SSF58104">
    <property type="entry name" value="Methyl-accepting chemotaxis protein (MCP) signaling domain"/>
    <property type="match status" value="1"/>
</dbReference>
<dbReference type="GO" id="GO:0005886">
    <property type="term" value="C:plasma membrane"/>
    <property type="evidence" value="ECO:0007669"/>
    <property type="project" value="UniProtKB-SubCell"/>
</dbReference>
<dbReference type="InterPro" id="IPR000727">
    <property type="entry name" value="T_SNARE_dom"/>
</dbReference>
<dbReference type="FunFam" id="1.10.287.950:FF:000001">
    <property type="entry name" value="Methyl-accepting chemotaxis sensory transducer"/>
    <property type="match status" value="1"/>
</dbReference>
<evidence type="ECO:0000256" key="8">
    <source>
        <dbReference type="ARBA" id="ARBA00023136"/>
    </source>
</evidence>
<evidence type="ECO:0000256" key="1">
    <source>
        <dbReference type="ARBA" id="ARBA00004429"/>
    </source>
</evidence>
<dbReference type="GO" id="GO:0006935">
    <property type="term" value="P:chemotaxis"/>
    <property type="evidence" value="ECO:0007669"/>
    <property type="project" value="UniProtKB-KW"/>
</dbReference>
<dbReference type="OrthoDB" id="7026431at2"/>
<dbReference type="SUPFAM" id="SSF55785">
    <property type="entry name" value="PYP-like sensor domain (PAS domain)"/>
    <property type="match status" value="1"/>
</dbReference>
<keyword evidence="9 11" id="KW-0807">Transducer</keyword>
<evidence type="ECO:0000256" key="2">
    <source>
        <dbReference type="ARBA" id="ARBA00022475"/>
    </source>
</evidence>
<feature type="domain" description="T-SNARE coiled-coil homology" evidence="14">
    <location>
        <begin position="430"/>
        <end position="492"/>
    </location>
</feature>
<evidence type="ECO:0000256" key="10">
    <source>
        <dbReference type="ARBA" id="ARBA00029447"/>
    </source>
</evidence>
<protein>
    <submittedName>
        <fullName evidence="15">Chemotaxis protein</fullName>
    </submittedName>
</protein>
<organism evidence="15 16">
    <name type="scientific">Pseudomonas syringae</name>
    <dbReference type="NCBI Taxonomy" id="317"/>
    <lineage>
        <taxon>Bacteria</taxon>
        <taxon>Pseudomonadati</taxon>
        <taxon>Pseudomonadota</taxon>
        <taxon>Gammaproteobacteria</taxon>
        <taxon>Pseudomonadales</taxon>
        <taxon>Pseudomonadaceae</taxon>
        <taxon>Pseudomonas</taxon>
    </lineage>
</organism>
<evidence type="ECO:0000256" key="4">
    <source>
        <dbReference type="ARBA" id="ARBA00022500"/>
    </source>
</evidence>
<evidence type="ECO:0000256" key="6">
    <source>
        <dbReference type="ARBA" id="ARBA00022692"/>
    </source>
</evidence>
<evidence type="ECO:0000259" key="13">
    <source>
        <dbReference type="PROSITE" id="PS50111"/>
    </source>
</evidence>
<keyword evidence="2" id="KW-1003">Cell membrane</keyword>
<keyword evidence="7" id="KW-1133">Transmembrane helix</keyword>
<keyword evidence="8" id="KW-0472">Membrane</keyword>
<evidence type="ECO:0000313" key="15">
    <source>
        <dbReference type="EMBL" id="KFE50638.1"/>
    </source>
</evidence>
<dbReference type="InterPro" id="IPR035965">
    <property type="entry name" value="PAS-like_dom_sf"/>
</dbReference>
<dbReference type="InterPro" id="IPR000014">
    <property type="entry name" value="PAS"/>
</dbReference>
<dbReference type="PRINTS" id="PR00260">
    <property type="entry name" value="CHEMTRNSDUCR"/>
</dbReference>
<dbReference type="PANTHER" id="PTHR32089:SF74">
    <property type="entry name" value="METHYL-ACCEPTING CHEMOTAXIS PROTEIN AER"/>
    <property type="match status" value="1"/>
</dbReference>
<dbReference type="Proteomes" id="UP000028631">
    <property type="component" value="Unassembled WGS sequence"/>
</dbReference>
<keyword evidence="12" id="KW-0175">Coiled coil</keyword>
<dbReference type="GO" id="GO:0007165">
    <property type="term" value="P:signal transduction"/>
    <property type="evidence" value="ECO:0007669"/>
    <property type="project" value="UniProtKB-KW"/>
</dbReference>
<dbReference type="PATRIC" id="fig|317.175.peg.5271"/>
<dbReference type="Pfam" id="PF00015">
    <property type="entry name" value="MCPsignal"/>
    <property type="match status" value="1"/>
</dbReference>
<dbReference type="CDD" id="cd00130">
    <property type="entry name" value="PAS"/>
    <property type="match status" value="1"/>
</dbReference>
<dbReference type="InterPro" id="IPR004090">
    <property type="entry name" value="Chemotax_Me-accpt_rcpt"/>
</dbReference>
<reference evidence="15 16" key="1">
    <citation type="submission" date="2014-07" db="EMBL/GenBank/DDBJ databases">
        <title>Draft Genome Sequences of Environmental Pseudomonas syringae strains.</title>
        <authorList>
            <person name="Baltrus D.A."/>
            <person name="Berge O."/>
            <person name="Morris C."/>
        </authorList>
    </citation>
    <scope>NUCLEOTIDE SEQUENCE [LARGE SCALE GENOMIC DNA]</scope>
    <source>
        <strain evidence="15 16">GAW0119</strain>
    </source>
</reference>
<comment type="similarity">
    <text evidence="10">Belongs to the methyl-accepting chemotaxis (MCP) protein family.</text>
</comment>
<feature type="domain" description="Methyl-accepting transducer" evidence="13">
    <location>
        <begin position="243"/>
        <end position="479"/>
    </location>
</feature>
<dbReference type="Pfam" id="PF08447">
    <property type="entry name" value="PAS_3"/>
    <property type="match status" value="1"/>
</dbReference>
<dbReference type="SMART" id="SM00283">
    <property type="entry name" value="MA"/>
    <property type="match status" value="1"/>
</dbReference>
<dbReference type="EMBL" id="JPQU01000100">
    <property type="protein sequence ID" value="KFE50638.1"/>
    <property type="molecule type" value="Genomic_DNA"/>
</dbReference>
<keyword evidence="3" id="KW-0488">Methylation</keyword>
<evidence type="ECO:0000259" key="14">
    <source>
        <dbReference type="PROSITE" id="PS50192"/>
    </source>
</evidence>
<keyword evidence="16" id="KW-1185">Reference proteome</keyword>
<dbReference type="GO" id="GO:0004888">
    <property type="term" value="F:transmembrane signaling receptor activity"/>
    <property type="evidence" value="ECO:0007669"/>
    <property type="project" value="InterPro"/>
</dbReference>
<dbReference type="InterPro" id="IPR004089">
    <property type="entry name" value="MCPsignal_dom"/>
</dbReference>
<name>A0A085V5C5_PSESX</name>
<evidence type="ECO:0000256" key="7">
    <source>
        <dbReference type="ARBA" id="ARBA00022989"/>
    </source>
</evidence>
<comment type="subcellular location">
    <subcellularLocation>
        <location evidence="1">Cell inner membrane</location>
        <topology evidence="1">Multi-pass membrane protein</topology>
    </subcellularLocation>
</comment>
<keyword evidence="6" id="KW-0812">Transmembrane</keyword>
<proteinExistence type="inferred from homology"/>
<sequence>MDKAQPPALAELPISRLDAQGCLDQCNTAYLTMCGYDLATLQGKPHHMIDHPQMPEAVMQRMWATLHAGVAWTAPVMGQHRDGSTFWNELYILPLLAEGKIIGFGTVYHPISEALRRRAELLYSRLSKGLAPQSIGKRIGRHLATHLFAWLSGLGLLGLFASGQVDGLIAGALLACGVLALAQPALSARLQQRRVLAGHASIYSDPLLSSLHGRADGLTARLEMSLHTQQLRMRTVMARIQINGETLRRRTDESAQLVEAQTDQLERQLLEAEQSAAAVNQMSATILELSTNLQQSAQASQEVNRLAHAGDRLSAQSSESMGALGTSVQNIGTAVGKLAQSIDSIGGIAQEIRSIAEQTNLLALNAAIEAARAGETGRGFAVVADEVRSLASRTRESTDQIQSRIDELRQSSAEALATTQSGEQAAQRSRDDVEKVQSSLQHICQEIGQVSSTSLQMATAIDQQGQVAEEINKQINQIALFAQDNTRQAKRSGQIGRELNQLASSQLELAGRFLNG</sequence>
<evidence type="ECO:0000256" key="12">
    <source>
        <dbReference type="SAM" id="Coils"/>
    </source>
</evidence>
<dbReference type="Gene3D" id="3.30.450.20">
    <property type="entry name" value="PAS domain"/>
    <property type="match status" value="1"/>
</dbReference>
<accession>A0A085V5C5</accession>
<evidence type="ECO:0000256" key="5">
    <source>
        <dbReference type="ARBA" id="ARBA00022519"/>
    </source>
</evidence>
<dbReference type="Gene3D" id="1.10.287.950">
    <property type="entry name" value="Methyl-accepting chemotaxis protein"/>
    <property type="match status" value="1"/>
</dbReference>
<evidence type="ECO:0000256" key="11">
    <source>
        <dbReference type="PROSITE-ProRule" id="PRU00284"/>
    </source>
</evidence>
<dbReference type="PROSITE" id="PS50111">
    <property type="entry name" value="CHEMOTAXIS_TRANSDUC_2"/>
    <property type="match status" value="1"/>
</dbReference>
<feature type="coiled-coil region" evidence="12">
    <location>
        <begin position="255"/>
        <end position="282"/>
    </location>
</feature>
<keyword evidence="4" id="KW-0145">Chemotaxis</keyword>
<evidence type="ECO:0000256" key="9">
    <source>
        <dbReference type="ARBA" id="ARBA00023224"/>
    </source>
</evidence>
<dbReference type="CDD" id="cd11386">
    <property type="entry name" value="MCP_signal"/>
    <property type="match status" value="1"/>
</dbReference>
<dbReference type="PROSITE" id="PS50192">
    <property type="entry name" value="T_SNARE"/>
    <property type="match status" value="1"/>
</dbReference>
<evidence type="ECO:0000256" key="3">
    <source>
        <dbReference type="ARBA" id="ARBA00022481"/>
    </source>
</evidence>
<dbReference type="PANTHER" id="PTHR32089">
    <property type="entry name" value="METHYL-ACCEPTING CHEMOTAXIS PROTEIN MCPB"/>
    <property type="match status" value="1"/>
</dbReference>
<dbReference type="AlphaFoldDB" id="A0A085V5C5"/>
<keyword evidence="5" id="KW-0997">Cell inner membrane</keyword>
<comment type="caution">
    <text evidence="15">The sequence shown here is derived from an EMBL/GenBank/DDBJ whole genome shotgun (WGS) entry which is preliminary data.</text>
</comment>
<gene>
    <name evidence="15" type="ORF">IV01_25300</name>
</gene>